<organism evidence="4 5">
    <name type="scientific">Streptomyces nymphaeiformis</name>
    <dbReference type="NCBI Taxonomy" id="2663842"/>
    <lineage>
        <taxon>Bacteria</taxon>
        <taxon>Bacillati</taxon>
        <taxon>Actinomycetota</taxon>
        <taxon>Actinomycetes</taxon>
        <taxon>Kitasatosporales</taxon>
        <taxon>Streptomycetaceae</taxon>
        <taxon>Streptomyces</taxon>
    </lineage>
</organism>
<gene>
    <name evidence="4" type="ORF">GGE06_001530</name>
</gene>
<dbReference type="RefSeq" id="WP_184930336.1">
    <property type="nucleotide sequence ID" value="NZ_JACHJY010000002.1"/>
</dbReference>
<evidence type="ECO:0000256" key="2">
    <source>
        <dbReference type="ARBA" id="ARBA00022737"/>
    </source>
</evidence>
<keyword evidence="1" id="KW-0880">Kelch repeat</keyword>
<name>A0A7W7TY19_9ACTN</name>
<dbReference type="Gene3D" id="2.130.10.80">
    <property type="entry name" value="Galactose oxidase/kelch, beta-propeller"/>
    <property type="match status" value="1"/>
</dbReference>
<sequence length="407" mass="41519">MRDLLAGGAGTAAGTASAPAGHGLAVRTGGGGWTAAGDLPVPLVYWHGQYEGPVTLEDGRALAAGGAGPLLVSLDDSCVYEPGPGSWTVTGSLLLGRRLHSLTALRDGRALAAGGVPGRQAYPQPTVGHAELFEPGSGTWRATTEMTEARNGHSATVLDDGRVLVAGGQRPRSAHDMLTLAGAEVFDPVHETWTPTGAMTVARWGHAAVPLPGGRVLAVGGMVATTRYGASPSLGLCEVYEPGSGTWRPTGSLREARALHQAVPLPDGSVLAVGGDPGRSSDDARFHPYSLASTEIYDVATGVWRPGPPLPWGRSYHRAAATGDGVLVFGGTESACLHTGFASTLRLRDGAGRWEAAGPQLTGRWSFGATVLGDGRVLAAGGVSRMDAAAPRAGEGVPARSAEVFAP</sequence>
<dbReference type="PANTHER" id="PTHR24412">
    <property type="entry name" value="KELCH PROTEIN"/>
    <property type="match status" value="1"/>
</dbReference>
<dbReference type="PANTHER" id="PTHR24412:SF497">
    <property type="entry name" value="KELCH-LIKE PROTEIN 18"/>
    <property type="match status" value="1"/>
</dbReference>
<keyword evidence="2" id="KW-0677">Repeat</keyword>
<dbReference type="InterPro" id="IPR015915">
    <property type="entry name" value="Kelch-typ_b-propeller"/>
</dbReference>
<dbReference type="InterPro" id="IPR011043">
    <property type="entry name" value="Gal_Oxase/kelch_b-propeller"/>
</dbReference>
<dbReference type="InterPro" id="IPR037293">
    <property type="entry name" value="Gal_Oxidase_central_sf"/>
</dbReference>
<dbReference type="Proteomes" id="UP000582643">
    <property type="component" value="Unassembled WGS sequence"/>
</dbReference>
<comment type="caution">
    <text evidence="4">The sequence shown here is derived from an EMBL/GenBank/DDBJ whole genome shotgun (WGS) entry which is preliminary data.</text>
</comment>
<evidence type="ECO:0000313" key="4">
    <source>
        <dbReference type="EMBL" id="MBB4980622.1"/>
    </source>
</evidence>
<dbReference type="EMBL" id="JACHJY010000002">
    <property type="protein sequence ID" value="MBB4980622.1"/>
    <property type="molecule type" value="Genomic_DNA"/>
</dbReference>
<dbReference type="SMART" id="SM00612">
    <property type="entry name" value="Kelch"/>
    <property type="match status" value="4"/>
</dbReference>
<dbReference type="SUPFAM" id="SSF50965">
    <property type="entry name" value="Galactose oxidase, central domain"/>
    <property type="match status" value="1"/>
</dbReference>
<dbReference type="Gene3D" id="2.120.10.80">
    <property type="entry name" value="Kelch-type beta propeller"/>
    <property type="match status" value="1"/>
</dbReference>
<keyword evidence="5" id="KW-1185">Reference proteome</keyword>
<proteinExistence type="predicted"/>
<evidence type="ECO:0000313" key="5">
    <source>
        <dbReference type="Proteomes" id="UP000582643"/>
    </source>
</evidence>
<feature type="region of interest" description="Disordered" evidence="3">
    <location>
        <begin position="1"/>
        <end position="21"/>
    </location>
</feature>
<dbReference type="AlphaFoldDB" id="A0A7W7TY19"/>
<protein>
    <submittedName>
        <fullName evidence="4">Uncharacterized protein</fullName>
    </submittedName>
</protein>
<dbReference type="InterPro" id="IPR006652">
    <property type="entry name" value="Kelch_1"/>
</dbReference>
<evidence type="ECO:0000256" key="1">
    <source>
        <dbReference type="ARBA" id="ARBA00022441"/>
    </source>
</evidence>
<accession>A0A7W7TY19</accession>
<reference evidence="4 5" key="1">
    <citation type="submission" date="2020-08" db="EMBL/GenBank/DDBJ databases">
        <title>Genomic Encyclopedia of Type Strains, Phase III (KMG-III): the genomes of soil and plant-associated and newly described type strains.</title>
        <authorList>
            <person name="Whitman W."/>
        </authorList>
    </citation>
    <scope>NUCLEOTIDE SEQUENCE [LARGE SCALE GENOMIC DNA]</scope>
    <source>
        <strain evidence="4 5">SFB5A</strain>
    </source>
</reference>
<feature type="compositionally biased region" description="Low complexity" evidence="3">
    <location>
        <begin position="12"/>
        <end position="21"/>
    </location>
</feature>
<evidence type="ECO:0000256" key="3">
    <source>
        <dbReference type="SAM" id="MobiDB-lite"/>
    </source>
</evidence>